<proteinExistence type="inferred from homology"/>
<feature type="non-terminal residue" evidence="7">
    <location>
        <position position="1"/>
    </location>
</feature>
<comment type="subcellular location">
    <subcellularLocation>
        <location evidence="1">Mitochondrion inner membrane</location>
    </subcellularLocation>
</comment>
<dbReference type="OrthoDB" id="5947505at2759"/>
<reference evidence="8" key="1">
    <citation type="journal article" date="2018" name="Nat. Microbiol.">
        <title>Leveraging single-cell genomics to expand the fungal tree of life.</title>
        <authorList>
            <person name="Ahrendt S.R."/>
            <person name="Quandt C.A."/>
            <person name="Ciobanu D."/>
            <person name="Clum A."/>
            <person name="Salamov A."/>
            <person name="Andreopoulos B."/>
            <person name="Cheng J.F."/>
            <person name="Woyke T."/>
            <person name="Pelin A."/>
            <person name="Henrissat B."/>
            <person name="Reynolds N.K."/>
            <person name="Benny G.L."/>
            <person name="Smith M.E."/>
            <person name="James T.Y."/>
            <person name="Grigoriev I.V."/>
        </authorList>
    </citation>
    <scope>NUCLEOTIDE SEQUENCE [LARGE SCALE GENOMIC DNA]</scope>
</reference>
<dbReference type="EMBL" id="KZ987994">
    <property type="protein sequence ID" value="RKP13547.1"/>
    <property type="molecule type" value="Genomic_DNA"/>
</dbReference>
<dbReference type="InterPro" id="IPR001349">
    <property type="entry name" value="Cyt_c_oxidase_su6a"/>
</dbReference>
<dbReference type="PANTHER" id="PTHR11504">
    <property type="entry name" value="CYTOCHROME C OXIDASE POLYPEPTIDE VIA"/>
    <property type="match status" value="1"/>
</dbReference>
<dbReference type="GO" id="GO:0006123">
    <property type="term" value="P:mitochondrial electron transport, cytochrome c to oxygen"/>
    <property type="evidence" value="ECO:0007669"/>
    <property type="project" value="TreeGrafter"/>
</dbReference>
<feature type="non-terminal residue" evidence="7">
    <location>
        <position position="71"/>
    </location>
</feature>
<comment type="similarity">
    <text evidence="6">Belongs to the cytochrome c oxidase subunit 6A family.</text>
</comment>
<dbReference type="AlphaFoldDB" id="A0A4P9Y3P4"/>
<dbReference type="PANTHER" id="PTHR11504:SF0">
    <property type="entry name" value="CYTOCHROME C OXIDASE SUBUNIT"/>
    <property type="match status" value="1"/>
</dbReference>
<dbReference type="Proteomes" id="UP000267251">
    <property type="component" value="Unassembled WGS sequence"/>
</dbReference>
<evidence type="ECO:0000256" key="2">
    <source>
        <dbReference type="ARBA" id="ARBA00022792"/>
    </source>
</evidence>
<organism evidence="7 8">
    <name type="scientific">Piptocephalis cylindrospora</name>
    <dbReference type="NCBI Taxonomy" id="1907219"/>
    <lineage>
        <taxon>Eukaryota</taxon>
        <taxon>Fungi</taxon>
        <taxon>Fungi incertae sedis</taxon>
        <taxon>Zoopagomycota</taxon>
        <taxon>Zoopagomycotina</taxon>
        <taxon>Zoopagomycetes</taxon>
        <taxon>Zoopagales</taxon>
        <taxon>Piptocephalidaceae</taxon>
        <taxon>Piptocephalis</taxon>
    </lineage>
</organism>
<evidence type="ECO:0000256" key="3">
    <source>
        <dbReference type="ARBA" id="ARBA00022946"/>
    </source>
</evidence>
<keyword evidence="3" id="KW-0809">Transit peptide</keyword>
<evidence type="ECO:0000256" key="1">
    <source>
        <dbReference type="ARBA" id="ARBA00004273"/>
    </source>
</evidence>
<keyword evidence="5" id="KW-0472">Membrane</keyword>
<dbReference type="Pfam" id="PF02046">
    <property type="entry name" value="COX6A"/>
    <property type="match status" value="1"/>
</dbReference>
<dbReference type="SUPFAM" id="SSF81411">
    <property type="entry name" value="Mitochondrial cytochrome c oxidase subunit VIa"/>
    <property type="match status" value="1"/>
</dbReference>
<evidence type="ECO:0000256" key="6">
    <source>
        <dbReference type="RuleBase" id="RU004396"/>
    </source>
</evidence>
<gene>
    <name evidence="7" type="ORF">BJ684DRAFT_2236</name>
</gene>
<dbReference type="InterPro" id="IPR036418">
    <property type="entry name" value="Cyt_c_oxidase_su6a_sf"/>
</dbReference>
<accession>A0A4P9Y3P4</accession>
<keyword evidence="2" id="KW-0999">Mitochondrion inner membrane</keyword>
<dbReference type="GO" id="GO:0005743">
    <property type="term" value="C:mitochondrial inner membrane"/>
    <property type="evidence" value="ECO:0007669"/>
    <property type="project" value="UniProtKB-SubCell"/>
</dbReference>
<keyword evidence="8" id="KW-1185">Reference proteome</keyword>
<evidence type="ECO:0000256" key="5">
    <source>
        <dbReference type="ARBA" id="ARBA00023136"/>
    </source>
</evidence>
<dbReference type="GO" id="GO:0030234">
    <property type="term" value="F:enzyme regulator activity"/>
    <property type="evidence" value="ECO:0007669"/>
    <property type="project" value="TreeGrafter"/>
</dbReference>
<evidence type="ECO:0000313" key="7">
    <source>
        <dbReference type="EMBL" id="RKP13547.1"/>
    </source>
</evidence>
<sequence length="71" mass="8483">AAEKWKKISIFFCLPAIVFATYNAYSLYEHHQEHLKVHPRDEKMYPYIDMHPRDLPYGDGKHTAFYNPKVN</sequence>
<name>A0A4P9Y3P4_9FUNG</name>
<evidence type="ECO:0000256" key="4">
    <source>
        <dbReference type="ARBA" id="ARBA00023128"/>
    </source>
</evidence>
<dbReference type="Gene3D" id="4.10.95.10">
    <property type="entry name" value="Cytochrome c oxidase, subunit VIa"/>
    <property type="match status" value="1"/>
</dbReference>
<protein>
    <submittedName>
        <fullName evidence="7">Cytochrome c oxidase, subunit VIa</fullName>
    </submittedName>
</protein>
<evidence type="ECO:0000313" key="8">
    <source>
        <dbReference type="Proteomes" id="UP000267251"/>
    </source>
</evidence>
<keyword evidence="4" id="KW-0496">Mitochondrion</keyword>